<dbReference type="InterPro" id="IPR011650">
    <property type="entry name" value="Peptidase_M20_dimer"/>
</dbReference>
<dbReference type="SUPFAM" id="SSF55031">
    <property type="entry name" value="Bacterial exopeptidase dimerisation domain"/>
    <property type="match status" value="1"/>
</dbReference>
<comment type="caution">
    <text evidence="5">The sequence shown here is derived from an EMBL/GenBank/DDBJ whole genome shotgun (WGS) entry which is preliminary data.</text>
</comment>
<feature type="active site" evidence="3">
    <location>
        <position position="93"/>
    </location>
</feature>
<dbReference type="AlphaFoldDB" id="A0A9W6KLB9"/>
<dbReference type="InterPro" id="IPR050072">
    <property type="entry name" value="Peptidase_M20A"/>
</dbReference>
<gene>
    <name evidence="5" type="ORF">GCM10017581_050320</name>
</gene>
<dbReference type="PANTHER" id="PTHR43808">
    <property type="entry name" value="ACETYLORNITHINE DEACETYLASE"/>
    <property type="match status" value="1"/>
</dbReference>
<dbReference type="Gene3D" id="3.30.70.360">
    <property type="match status" value="1"/>
</dbReference>
<dbReference type="PANTHER" id="PTHR43808:SF9">
    <property type="entry name" value="BLL0789 PROTEIN"/>
    <property type="match status" value="1"/>
</dbReference>
<dbReference type="InterPro" id="IPR017150">
    <property type="entry name" value="Pept_M20_glutamate_carboxypep"/>
</dbReference>
<dbReference type="PIRSF" id="PIRSF037238">
    <property type="entry name" value="Carboxypeptidase_G2"/>
    <property type="match status" value="1"/>
</dbReference>
<protein>
    <submittedName>
        <fullName evidence="5">Glutamate carboxypeptidase</fullName>
    </submittedName>
</protein>
<proteinExistence type="predicted"/>
<evidence type="ECO:0000256" key="1">
    <source>
        <dbReference type="ARBA" id="ARBA00022723"/>
    </source>
</evidence>
<keyword evidence="2" id="KW-0378">Hydrolase</keyword>
<evidence type="ECO:0000259" key="4">
    <source>
        <dbReference type="Pfam" id="PF07687"/>
    </source>
</evidence>
<dbReference type="InterPro" id="IPR036264">
    <property type="entry name" value="Bact_exopeptidase_dim_dom"/>
</dbReference>
<keyword evidence="1" id="KW-0479">Metal-binding</keyword>
<dbReference type="Pfam" id="PF01546">
    <property type="entry name" value="Peptidase_M20"/>
    <property type="match status" value="1"/>
</dbReference>
<keyword evidence="5" id="KW-0121">Carboxypeptidase</keyword>
<reference evidence="5" key="1">
    <citation type="journal article" date="2014" name="Int. J. Syst. Evol. Microbiol.">
        <title>Complete genome sequence of Corynebacterium casei LMG S-19264T (=DSM 44701T), isolated from a smear-ripened cheese.</title>
        <authorList>
            <consortium name="US DOE Joint Genome Institute (JGI-PGF)"/>
            <person name="Walter F."/>
            <person name="Albersmeier A."/>
            <person name="Kalinowski J."/>
            <person name="Ruckert C."/>
        </authorList>
    </citation>
    <scope>NUCLEOTIDE SEQUENCE</scope>
    <source>
        <strain evidence="5">VKM Ac-1321</strain>
    </source>
</reference>
<reference evidence="5" key="2">
    <citation type="submission" date="2023-01" db="EMBL/GenBank/DDBJ databases">
        <authorList>
            <person name="Sun Q."/>
            <person name="Evtushenko L."/>
        </authorList>
    </citation>
    <scope>NUCLEOTIDE SEQUENCE</scope>
    <source>
        <strain evidence="5">VKM Ac-1321</strain>
    </source>
</reference>
<dbReference type="InterPro" id="IPR002933">
    <property type="entry name" value="Peptidase_M20"/>
</dbReference>
<evidence type="ECO:0000313" key="5">
    <source>
        <dbReference type="EMBL" id="GLL03288.1"/>
    </source>
</evidence>
<evidence type="ECO:0000256" key="3">
    <source>
        <dbReference type="PIRSR" id="PIRSR037238-1"/>
    </source>
</evidence>
<dbReference type="CDD" id="cd03885">
    <property type="entry name" value="M20_CPDG2"/>
    <property type="match status" value="1"/>
</dbReference>
<feature type="domain" description="Peptidase M20 dimerisation" evidence="4">
    <location>
        <begin position="183"/>
        <end position="276"/>
    </location>
</feature>
<feature type="active site" description="Proton acceptor" evidence="3">
    <location>
        <position position="149"/>
    </location>
</feature>
<dbReference type="Gene3D" id="3.40.630.10">
    <property type="entry name" value="Zn peptidases"/>
    <property type="match status" value="1"/>
</dbReference>
<keyword evidence="6" id="KW-1185">Reference proteome</keyword>
<organism evidence="5 6">
    <name type="scientific">Dactylosporangium matsuzakiense</name>
    <dbReference type="NCBI Taxonomy" id="53360"/>
    <lineage>
        <taxon>Bacteria</taxon>
        <taxon>Bacillati</taxon>
        <taxon>Actinomycetota</taxon>
        <taxon>Actinomycetes</taxon>
        <taxon>Micromonosporales</taxon>
        <taxon>Micromonosporaceae</taxon>
        <taxon>Dactylosporangium</taxon>
    </lineage>
</organism>
<sequence length="379" mass="39083">MDRYREGMTALSSLRAHLAAAAPRMLDDLAELIAVESPSSDPDALARSADVVAALGTRCTGQSPERVVVADRPHLRWRFGSGPTRVVLIGHHDTVWPRGTLARWPFSVDGDRATGPGVVDMKAGLVILFHALAVCDDLDGVAVIVNADEEIGSPTSTELIHDTARGAAGALVLEGSTQGRLKVARKGISHYSVRVTGRAAHAGNAPHLGINAGVELSHQILRIAALADPQRGTTVSPTDSTAGTTSNTIPAAARVSVDVRSFDQAELERVDAALRALEPVLEGARLDVEAGPARPAMPESAAAELFALAQRLGGPGLVSEAVGGGSDGNLTAGIGVRTLDGLGAIGGNAHAEGEWIELSSLPDRAALVSTLTATIGRAE</sequence>
<dbReference type="GO" id="GO:0004180">
    <property type="term" value="F:carboxypeptidase activity"/>
    <property type="evidence" value="ECO:0007669"/>
    <property type="project" value="UniProtKB-KW"/>
</dbReference>
<evidence type="ECO:0000256" key="2">
    <source>
        <dbReference type="ARBA" id="ARBA00022801"/>
    </source>
</evidence>
<dbReference type="Proteomes" id="UP001143480">
    <property type="component" value="Unassembled WGS sequence"/>
</dbReference>
<evidence type="ECO:0000313" key="6">
    <source>
        <dbReference type="Proteomes" id="UP001143480"/>
    </source>
</evidence>
<dbReference type="SUPFAM" id="SSF53187">
    <property type="entry name" value="Zn-dependent exopeptidases"/>
    <property type="match status" value="1"/>
</dbReference>
<name>A0A9W6KLB9_9ACTN</name>
<keyword evidence="5" id="KW-0645">Protease</keyword>
<dbReference type="Pfam" id="PF07687">
    <property type="entry name" value="M20_dimer"/>
    <property type="match status" value="1"/>
</dbReference>
<accession>A0A9W6KLB9</accession>
<dbReference type="EMBL" id="BSFP01000032">
    <property type="protein sequence ID" value="GLL03288.1"/>
    <property type="molecule type" value="Genomic_DNA"/>
</dbReference>
<dbReference type="GO" id="GO:0046872">
    <property type="term" value="F:metal ion binding"/>
    <property type="evidence" value="ECO:0007669"/>
    <property type="project" value="UniProtKB-KW"/>
</dbReference>